<protein>
    <recommendedName>
        <fullName evidence="3">Kynurenine formamidase</fullName>
        <shortName evidence="3">KFA</shortName>
        <shortName evidence="3">KFase</shortName>
        <ecNumber evidence="3">3.5.1.9</ecNumber>
    </recommendedName>
    <alternativeName>
        <fullName evidence="3">Arylformamidase</fullName>
    </alternativeName>
    <alternativeName>
        <fullName evidence="3">N-formylkynurenine formamidase</fullName>
        <shortName evidence="3">FKF</shortName>
    </alternativeName>
</protein>
<dbReference type="GeneID" id="54412747"/>
<comment type="function">
    <text evidence="3">Catalyzes the hydrolysis of N-formyl-L-kynurenine to L-kynurenine, the second step in the kynurenine pathway of tryptophan degradation. Kynurenine may be further oxidized to nicotinic acid, NAD(H) and NADP(H). Required for elimination of toxic metabolites.</text>
</comment>
<evidence type="ECO:0000313" key="5">
    <source>
        <dbReference type="Proteomes" id="UP000799771"/>
    </source>
</evidence>
<dbReference type="GO" id="GO:0019441">
    <property type="term" value="P:L-tryptophan catabolic process to kynurenine"/>
    <property type="evidence" value="ECO:0007669"/>
    <property type="project" value="UniProtKB-UniRule"/>
</dbReference>
<feature type="active site" evidence="3">
    <location>
        <position position="290"/>
    </location>
</feature>
<organism evidence="4 5">
    <name type="scientific">Dothidotthia symphoricarpi CBS 119687</name>
    <dbReference type="NCBI Taxonomy" id="1392245"/>
    <lineage>
        <taxon>Eukaryota</taxon>
        <taxon>Fungi</taxon>
        <taxon>Dikarya</taxon>
        <taxon>Ascomycota</taxon>
        <taxon>Pezizomycotina</taxon>
        <taxon>Dothideomycetes</taxon>
        <taxon>Pleosporomycetidae</taxon>
        <taxon>Pleosporales</taxon>
        <taxon>Dothidotthiaceae</taxon>
        <taxon>Dothidotthia</taxon>
    </lineage>
</organism>
<dbReference type="InterPro" id="IPR029058">
    <property type="entry name" value="AB_hydrolase_fold"/>
</dbReference>
<evidence type="ECO:0000256" key="1">
    <source>
        <dbReference type="ARBA" id="ARBA00022801"/>
    </source>
</evidence>
<comment type="pathway">
    <text evidence="3">Amino-acid degradation; L-tryptophan degradation via kynurenine pathway; L-kynurenine from L-tryptophan: step 2/2.</text>
</comment>
<dbReference type="UniPathway" id="UPA00333">
    <property type="reaction ID" value="UER00454"/>
</dbReference>
<reference evidence="4" key="1">
    <citation type="journal article" date="2020" name="Stud. Mycol.">
        <title>101 Dothideomycetes genomes: a test case for predicting lifestyles and emergence of pathogens.</title>
        <authorList>
            <person name="Haridas S."/>
            <person name="Albert R."/>
            <person name="Binder M."/>
            <person name="Bloem J."/>
            <person name="Labutti K."/>
            <person name="Salamov A."/>
            <person name="Andreopoulos B."/>
            <person name="Baker S."/>
            <person name="Barry K."/>
            <person name="Bills G."/>
            <person name="Bluhm B."/>
            <person name="Cannon C."/>
            <person name="Castanera R."/>
            <person name="Culley D."/>
            <person name="Daum C."/>
            <person name="Ezra D."/>
            <person name="Gonzalez J."/>
            <person name="Henrissat B."/>
            <person name="Kuo A."/>
            <person name="Liang C."/>
            <person name="Lipzen A."/>
            <person name="Lutzoni F."/>
            <person name="Magnuson J."/>
            <person name="Mondo S."/>
            <person name="Nolan M."/>
            <person name="Ohm R."/>
            <person name="Pangilinan J."/>
            <person name="Park H.-J."/>
            <person name="Ramirez L."/>
            <person name="Alfaro M."/>
            <person name="Sun H."/>
            <person name="Tritt A."/>
            <person name="Yoshinaga Y."/>
            <person name="Zwiers L.-H."/>
            <person name="Turgeon B."/>
            <person name="Goodwin S."/>
            <person name="Spatafora J."/>
            <person name="Crous P."/>
            <person name="Grigoriev I."/>
        </authorList>
    </citation>
    <scope>NUCLEOTIDE SEQUENCE</scope>
    <source>
        <strain evidence="4">CBS 119687</strain>
    </source>
</reference>
<dbReference type="InterPro" id="IPR027519">
    <property type="entry name" value="KFase_ver/fungi-typ"/>
</dbReference>
<dbReference type="PANTHER" id="PTHR48081:SF33">
    <property type="entry name" value="KYNURENINE FORMAMIDASE"/>
    <property type="match status" value="1"/>
</dbReference>
<dbReference type="InterPro" id="IPR050300">
    <property type="entry name" value="GDXG_lipolytic_enzyme"/>
</dbReference>
<dbReference type="SUPFAM" id="SSF53474">
    <property type="entry name" value="alpha/beta-Hydrolases"/>
    <property type="match status" value="1"/>
</dbReference>
<dbReference type="GO" id="GO:0004061">
    <property type="term" value="F:arylformamidase activity"/>
    <property type="evidence" value="ECO:0007669"/>
    <property type="project" value="UniProtKB-UniRule"/>
</dbReference>
<dbReference type="Gene3D" id="3.40.50.1820">
    <property type="entry name" value="alpha/beta hydrolase"/>
    <property type="match status" value="1"/>
</dbReference>
<dbReference type="OrthoDB" id="420264at2759"/>
<dbReference type="EMBL" id="ML977502">
    <property type="protein sequence ID" value="KAF2131342.1"/>
    <property type="molecule type" value="Genomic_DNA"/>
</dbReference>
<dbReference type="HAMAP" id="MF_03014">
    <property type="entry name" value="KFase"/>
    <property type="match status" value="1"/>
</dbReference>
<comment type="domain">
    <text evidence="3">The main chain amide nitrogen atoms of the second glycine and its adjacent residue in the HGGXW motif define the oxyanion hole, and stabilize the oxyanion that forms during the nucleophilic attack by the catalytic serine during substrate cleavage.</text>
</comment>
<feature type="short sequence motif" description="HGGXW" evidence="3">
    <location>
        <begin position="55"/>
        <end position="59"/>
    </location>
</feature>
<evidence type="ECO:0000256" key="3">
    <source>
        <dbReference type="HAMAP-Rule" id="MF_03014"/>
    </source>
</evidence>
<proteinExistence type="inferred from homology"/>
<keyword evidence="5" id="KW-1185">Reference proteome</keyword>
<sequence>MTTNADPGSAPVYPRHIPSIPYSDSGNRLQTLDIWLPRPLEQSDPTNSIWIVYIHGGAWRDPTQDARCVEPTIKHLSSPFPPKIAGIASLNYRLSPYSTHPTDPSSPTDPNRTAQHPTHVRDIALGLEYLAQNYGVKRWIGVGHSCGATLLLQHVAGIGIDHGNTTRPESLILIAGIYNIPLLLANHVPPACPAPIAAIYASFIAGAFGADASAYLPASPVAGKYSTQTWPEGRLMILAHSYDDELIERAQRDVMCVALDRQGWSIVMEDGDEEREGGRVLEVRDLKGGHDWIWEDGGQIARLVGEVVERLG</sequence>
<feature type="active site" description="Nucleophile" evidence="3">
    <location>
        <position position="145"/>
    </location>
</feature>
<feature type="active site" evidence="3">
    <location>
        <position position="244"/>
    </location>
</feature>
<dbReference type="GO" id="GO:0034354">
    <property type="term" value="P:'de novo' NAD+ biosynthetic process from L-tryptophan"/>
    <property type="evidence" value="ECO:0007669"/>
    <property type="project" value="UniProtKB-UniRule"/>
</dbReference>
<dbReference type="AlphaFoldDB" id="A0A6A6AH75"/>
<keyword evidence="2 3" id="KW-0823">Tryptophan catabolism</keyword>
<name>A0A6A6AH75_9PLEO</name>
<dbReference type="RefSeq" id="XP_033525729.1">
    <property type="nucleotide sequence ID" value="XM_033672315.1"/>
</dbReference>
<comment type="subunit">
    <text evidence="3">Homodimer.</text>
</comment>
<gene>
    <name evidence="4" type="ORF">P153DRAFT_421445</name>
</gene>
<evidence type="ECO:0000256" key="2">
    <source>
        <dbReference type="ARBA" id="ARBA00023079"/>
    </source>
</evidence>
<dbReference type="EC" id="3.5.1.9" evidence="3"/>
<accession>A0A6A6AH75</accession>
<keyword evidence="1 3" id="KW-0378">Hydrolase</keyword>
<comment type="similarity">
    <text evidence="3">Belongs to the kynurenine formamidase family.</text>
</comment>
<comment type="catalytic activity">
    <reaction evidence="3">
        <text>N-formyl-L-kynurenine + H2O = L-kynurenine + formate + H(+)</text>
        <dbReference type="Rhea" id="RHEA:13009"/>
        <dbReference type="ChEBI" id="CHEBI:15377"/>
        <dbReference type="ChEBI" id="CHEBI:15378"/>
        <dbReference type="ChEBI" id="CHEBI:15740"/>
        <dbReference type="ChEBI" id="CHEBI:57959"/>
        <dbReference type="ChEBI" id="CHEBI:58629"/>
        <dbReference type="EC" id="3.5.1.9"/>
    </reaction>
</comment>
<evidence type="ECO:0000313" key="4">
    <source>
        <dbReference type="EMBL" id="KAF2131342.1"/>
    </source>
</evidence>
<dbReference type="Proteomes" id="UP000799771">
    <property type="component" value="Unassembled WGS sequence"/>
</dbReference>
<dbReference type="PANTHER" id="PTHR48081">
    <property type="entry name" value="AB HYDROLASE SUPERFAMILY PROTEIN C4A8.06C"/>
    <property type="match status" value="1"/>
</dbReference>